<organism evidence="2 3">
    <name type="scientific">Brassica cretica</name>
    <name type="common">Mustard</name>
    <dbReference type="NCBI Taxonomy" id="69181"/>
    <lineage>
        <taxon>Eukaryota</taxon>
        <taxon>Viridiplantae</taxon>
        <taxon>Streptophyta</taxon>
        <taxon>Embryophyta</taxon>
        <taxon>Tracheophyta</taxon>
        <taxon>Spermatophyta</taxon>
        <taxon>Magnoliopsida</taxon>
        <taxon>eudicotyledons</taxon>
        <taxon>Gunneridae</taxon>
        <taxon>Pentapetalae</taxon>
        <taxon>rosids</taxon>
        <taxon>malvids</taxon>
        <taxon>Brassicales</taxon>
        <taxon>Brassicaceae</taxon>
        <taxon>Brassiceae</taxon>
        <taxon>Brassica</taxon>
    </lineage>
</organism>
<keyword evidence="3" id="KW-1185">Reference proteome</keyword>
<protein>
    <submittedName>
        <fullName evidence="2">Uncharacterized protein</fullName>
    </submittedName>
</protein>
<gene>
    <name evidence="2" type="ORF">DY000_02015713</name>
</gene>
<comment type="caution">
    <text evidence="2">The sequence shown here is derived from an EMBL/GenBank/DDBJ whole genome shotgun (WGS) entry which is preliminary data.</text>
</comment>
<evidence type="ECO:0000256" key="1">
    <source>
        <dbReference type="SAM" id="MobiDB-lite"/>
    </source>
</evidence>
<dbReference type="EMBL" id="QGKV02000759">
    <property type="protein sequence ID" value="KAF3564105.1"/>
    <property type="molecule type" value="Genomic_DNA"/>
</dbReference>
<evidence type="ECO:0000313" key="2">
    <source>
        <dbReference type="EMBL" id="KAF3564105.1"/>
    </source>
</evidence>
<name>A0ABQ7CYQ7_BRACR</name>
<accession>A0ABQ7CYQ7</accession>
<feature type="region of interest" description="Disordered" evidence="1">
    <location>
        <begin position="74"/>
        <end position="102"/>
    </location>
</feature>
<dbReference type="Proteomes" id="UP000266723">
    <property type="component" value="Unassembled WGS sequence"/>
</dbReference>
<proteinExistence type="predicted"/>
<reference evidence="2 3" key="1">
    <citation type="journal article" date="2020" name="BMC Genomics">
        <title>Intraspecific diversification of the crop wild relative Brassica cretica Lam. using demographic model selection.</title>
        <authorList>
            <person name="Kioukis A."/>
            <person name="Michalopoulou V.A."/>
            <person name="Briers L."/>
            <person name="Pirintsos S."/>
            <person name="Studholme D.J."/>
            <person name="Pavlidis P."/>
            <person name="Sarris P.F."/>
        </authorList>
    </citation>
    <scope>NUCLEOTIDE SEQUENCE [LARGE SCALE GENOMIC DNA]</scope>
    <source>
        <strain evidence="3">cv. PFS-1207/04</strain>
    </source>
</reference>
<sequence length="102" mass="11169">MYSRNGEHCREITVLPHMLYGDQHSEVSFSFLSGVEEVVVVSRGDVLSFVTGLELAPVITGVELVLVVVDGAGDGDRMEEDIGKKESKEEGSGSKKIRFRIN</sequence>
<feature type="compositionally biased region" description="Basic and acidic residues" evidence="1">
    <location>
        <begin position="74"/>
        <end position="93"/>
    </location>
</feature>
<evidence type="ECO:0000313" key="3">
    <source>
        <dbReference type="Proteomes" id="UP000266723"/>
    </source>
</evidence>